<proteinExistence type="predicted"/>
<reference evidence="1" key="1">
    <citation type="submission" date="2022-07" db="EMBL/GenBank/DDBJ databases">
        <authorList>
            <person name="Macas J."/>
            <person name="Novak P."/>
            <person name="Neumann P."/>
        </authorList>
    </citation>
    <scope>NUCLEOTIDE SEQUENCE</scope>
</reference>
<accession>A0AAV0EJS1</accession>
<comment type="caution">
    <text evidence="1">The sequence shown here is derived from an EMBL/GenBank/DDBJ whole genome shotgun (WGS) entry which is preliminary data.</text>
</comment>
<protein>
    <submittedName>
        <fullName evidence="1">Uncharacterized protein</fullName>
    </submittedName>
</protein>
<dbReference type="Proteomes" id="UP001152523">
    <property type="component" value="Unassembled WGS sequence"/>
</dbReference>
<gene>
    <name evidence="1" type="ORF">CEPIT_LOCUS25975</name>
</gene>
<organism evidence="1 2">
    <name type="scientific">Cuscuta epithymum</name>
    <dbReference type="NCBI Taxonomy" id="186058"/>
    <lineage>
        <taxon>Eukaryota</taxon>
        <taxon>Viridiplantae</taxon>
        <taxon>Streptophyta</taxon>
        <taxon>Embryophyta</taxon>
        <taxon>Tracheophyta</taxon>
        <taxon>Spermatophyta</taxon>
        <taxon>Magnoliopsida</taxon>
        <taxon>eudicotyledons</taxon>
        <taxon>Gunneridae</taxon>
        <taxon>Pentapetalae</taxon>
        <taxon>asterids</taxon>
        <taxon>lamiids</taxon>
        <taxon>Solanales</taxon>
        <taxon>Convolvulaceae</taxon>
        <taxon>Cuscuteae</taxon>
        <taxon>Cuscuta</taxon>
        <taxon>Cuscuta subgen. Cuscuta</taxon>
    </lineage>
</organism>
<name>A0AAV0EJS1_9ASTE</name>
<evidence type="ECO:0000313" key="1">
    <source>
        <dbReference type="EMBL" id="CAH9124422.1"/>
    </source>
</evidence>
<evidence type="ECO:0000313" key="2">
    <source>
        <dbReference type="Proteomes" id="UP001152523"/>
    </source>
</evidence>
<keyword evidence="2" id="KW-1185">Reference proteome</keyword>
<dbReference type="EMBL" id="CAMAPF010000934">
    <property type="protein sequence ID" value="CAH9124422.1"/>
    <property type="molecule type" value="Genomic_DNA"/>
</dbReference>
<dbReference type="AlphaFoldDB" id="A0AAV0EJS1"/>
<sequence>MGDPNRFPEDIESLVDQRELFKIHLKKRAEESFYRGTLSLGVSGSSGTECDNSTARKGKGVVVQVKDVGPIEVIDSPLPSTQRDVVLEQTTKLRGT</sequence>